<keyword evidence="7" id="KW-0319">Glycerol metabolism</keyword>
<evidence type="ECO:0000256" key="9">
    <source>
        <dbReference type="ARBA" id="ARBA00023315"/>
    </source>
</evidence>
<evidence type="ECO:0000256" key="1">
    <source>
        <dbReference type="ARBA" id="ARBA00004771"/>
    </source>
</evidence>
<evidence type="ECO:0000256" key="3">
    <source>
        <dbReference type="ARBA" id="ARBA00009587"/>
    </source>
</evidence>
<dbReference type="EMBL" id="JBIAQY010000008">
    <property type="protein sequence ID" value="MFF3570730.1"/>
    <property type="molecule type" value="Genomic_DNA"/>
</dbReference>
<comment type="pathway">
    <text evidence="1">Glycerolipid metabolism; triacylglycerol biosynthesis.</text>
</comment>
<dbReference type="Pfam" id="PF03007">
    <property type="entry name" value="WS_DGAT_cat"/>
    <property type="match status" value="1"/>
</dbReference>
<dbReference type="Proteomes" id="UP001601992">
    <property type="component" value="Unassembled WGS sequence"/>
</dbReference>
<evidence type="ECO:0000256" key="2">
    <source>
        <dbReference type="ARBA" id="ARBA00005189"/>
    </source>
</evidence>
<dbReference type="PANTHER" id="PTHR31650">
    <property type="entry name" value="O-ACYLTRANSFERASE (WSD1-LIKE) FAMILY PROTEIN"/>
    <property type="match status" value="1"/>
</dbReference>
<evidence type="ECO:0000259" key="12">
    <source>
        <dbReference type="Pfam" id="PF06974"/>
    </source>
</evidence>
<evidence type="ECO:0000256" key="8">
    <source>
        <dbReference type="ARBA" id="ARBA00023098"/>
    </source>
</evidence>
<keyword evidence="14" id="KW-1185">Reference proteome</keyword>
<evidence type="ECO:0000256" key="10">
    <source>
        <dbReference type="ARBA" id="ARBA00048109"/>
    </source>
</evidence>
<dbReference type="PANTHER" id="PTHR31650:SF1">
    <property type="entry name" value="WAX ESTER SYNTHASE_DIACYLGLYCEROL ACYLTRANSFERASE 4-RELATED"/>
    <property type="match status" value="1"/>
</dbReference>
<reference evidence="13 14" key="1">
    <citation type="submission" date="2024-10" db="EMBL/GenBank/DDBJ databases">
        <title>The Natural Products Discovery Center: Release of the First 8490 Sequenced Strains for Exploring Actinobacteria Biosynthetic Diversity.</title>
        <authorList>
            <person name="Kalkreuter E."/>
            <person name="Kautsar S.A."/>
            <person name="Yang D."/>
            <person name="Bader C.D."/>
            <person name="Teijaro C.N."/>
            <person name="Fluegel L."/>
            <person name="Davis C.M."/>
            <person name="Simpson J.R."/>
            <person name="Lauterbach L."/>
            <person name="Steele A.D."/>
            <person name="Gui C."/>
            <person name="Meng S."/>
            <person name="Li G."/>
            <person name="Viehrig K."/>
            <person name="Ye F."/>
            <person name="Su P."/>
            <person name="Kiefer A.F."/>
            <person name="Nichols A."/>
            <person name="Cepeda A.J."/>
            <person name="Yan W."/>
            <person name="Fan B."/>
            <person name="Jiang Y."/>
            <person name="Adhikari A."/>
            <person name="Zheng C.-J."/>
            <person name="Schuster L."/>
            <person name="Cowan T.M."/>
            <person name="Smanski M.J."/>
            <person name="Chevrette M.G."/>
            <person name="De Carvalho L.P.S."/>
            <person name="Shen B."/>
        </authorList>
    </citation>
    <scope>NUCLEOTIDE SEQUENCE [LARGE SCALE GENOMIC DNA]</scope>
    <source>
        <strain evidence="13 14">NPDC002593</strain>
    </source>
</reference>
<dbReference type="InterPro" id="IPR023213">
    <property type="entry name" value="CAT-like_dom_sf"/>
</dbReference>
<evidence type="ECO:0000313" key="13">
    <source>
        <dbReference type="EMBL" id="MFF3570730.1"/>
    </source>
</evidence>
<comment type="pathway">
    <text evidence="2">Lipid metabolism.</text>
</comment>
<dbReference type="InterPro" id="IPR045034">
    <property type="entry name" value="O-acyltransferase_WSD1-like"/>
</dbReference>
<evidence type="ECO:0000256" key="7">
    <source>
        <dbReference type="ARBA" id="ARBA00022798"/>
    </source>
</evidence>
<keyword evidence="8" id="KW-0443">Lipid metabolism</keyword>
<dbReference type="InterPro" id="IPR004255">
    <property type="entry name" value="O-acyltransferase_WSD1_N"/>
</dbReference>
<comment type="caution">
    <text evidence="13">The sequence shown here is derived from an EMBL/GenBank/DDBJ whole genome shotgun (WGS) entry which is preliminary data.</text>
</comment>
<comment type="catalytic activity">
    <reaction evidence="10">
        <text>an acyl-CoA + a 1,2-diacyl-sn-glycerol = a triacyl-sn-glycerol + CoA</text>
        <dbReference type="Rhea" id="RHEA:10868"/>
        <dbReference type="ChEBI" id="CHEBI:17815"/>
        <dbReference type="ChEBI" id="CHEBI:57287"/>
        <dbReference type="ChEBI" id="CHEBI:58342"/>
        <dbReference type="ChEBI" id="CHEBI:64615"/>
        <dbReference type="EC" id="2.3.1.20"/>
    </reaction>
</comment>
<evidence type="ECO:0000313" key="14">
    <source>
        <dbReference type="Proteomes" id="UP001601992"/>
    </source>
</evidence>
<accession>A0ABW6S362</accession>
<protein>
    <recommendedName>
        <fullName evidence="4">diacylglycerol O-acyltransferase</fullName>
        <ecNumber evidence="4">2.3.1.20</ecNumber>
    </recommendedName>
</protein>
<feature type="domain" description="O-acyltransferase WSD1 C-terminal" evidence="12">
    <location>
        <begin position="315"/>
        <end position="451"/>
    </location>
</feature>
<organism evidence="13 14">
    <name type="scientific">Nocardia jiangxiensis</name>
    <dbReference type="NCBI Taxonomy" id="282685"/>
    <lineage>
        <taxon>Bacteria</taxon>
        <taxon>Bacillati</taxon>
        <taxon>Actinomycetota</taxon>
        <taxon>Actinomycetes</taxon>
        <taxon>Mycobacteriales</taxon>
        <taxon>Nocardiaceae</taxon>
        <taxon>Nocardia</taxon>
    </lineage>
</organism>
<keyword evidence="6" id="KW-0808">Transferase</keyword>
<dbReference type="Gene3D" id="3.30.559.30">
    <property type="entry name" value="Nonribosomal peptide synthetase, condensation domain"/>
    <property type="match status" value="1"/>
</dbReference>
<dbReference type="InterPro" id="IPR009721">
    <property type="entry name" value="O-acyltransferase_WSD1_C"/>
</dbReference>
<evidence type="ECO:0000259" key="11">
    <source>
        <dbReference type="Pfam" id="PF03007"/>
    </source>
</evidence>
<dbReference type="RefSeq" id="WP_387404930.1">
    <property type="nucleotide sequence ID" value="NZ_JBIAQY010000008.1"/>
</dbReference>
<feature type="domain" description="O-acyltransferase WSD1-like N-terminal" evidence="11">
    <location>
        <begin position="10"/>
        <end position="275"/>
    </location>
</feature>
<gene>
    <name evidence="13" type="ORF">ACFYXQ_23385</name>
</gene>
<keyword evidence="9" id="KW-0012">Acyltransferase</keyword>
<dbReference type="EC" id="2.3.1.20" evidence="4"/>
<evidence type="ECO:0000256" key="5">
    <source>
        <dbReference type="ARBA" id="ARBA00022516"/>
    </source>
</evidence>
<keyword evidence="5" id="KW-0444">Lipid biosynthesis</keyword>
<evidence type="ECO:0000256" key="4">
    <source>
        <dbReference type="ARBA" id="ARBA00013244"/>
    </source>
</evidence>
<dbReference type="SUPFAM" id="SSF52777">
    <property type="entry name" value="CoA-dependent acyltransferases"/>
    <property type="match status" value="2"/>
</dbReference>
<proteinExistence type="inferred from homology"/>
<comment type="similarity">
    <text evidence="3">Belongs to the long-chain O-acyltransferase family.</text>
</comment>
<name>A0ABW6S362_9NOCA</name>
<evidence type="ECO:0000256" key="6">
    <source>
        <dbReference type="ARBA" id="ARBA00022679"/>
    </source>
</evidence>
<dbReference type="Pfam" id="PF06974">
    <property type="entry name" value="WS_DGAT_C"/>
    <property type="match status" value="1"/>
</dbReference>
<sequence length="471" mass="50911">MTTDPRESHLTQSDLFSWTMERDAILRSTVVSILLLDTAPEVDRLLRTVDRASRVAPRFRDRLVAMPIGLAPPRWTRDTDFDLSWHVRHIVLPASTEMSSVLEFARYEAMTAFDPVRPLWQLTLLTGLTDGAAALVLKFHHSLSDGVGGIQLANEILDFTRSAADRGPAPVQPYEQRGELAAILAWNRAVGSALALGGMSHLLPLARRAVRDPIRTIRDGAAMAASFAHLVWPVTDTWSPVMTRRGLGRRFATLDVPVAQLRAAAHATGCTLNDAFLAAIMLGLRAYHARHGAAIDRLRVTMPISLRKPDDPVGGNRLTLARLALPADTADPADLMRTLHAAVLECRREPAMPYSAAAAAVLNRLPVGMVGAMLKHVDFVASNVPGSPVPMYIAGAEIERMYAFGPTLGTAFNVILISHAGNCCVGINADTAAVPDLAVLQECLADGFRALAHLDDEPLTPRGARGGICLR</sequence>
<dbReference type="Gene3D" id="3.30.559.10">
    <property type="entry name" value="Chloramphenicol acetyltransferase-like domain"/>
    <property type="match status" value="1"/>
</dbReference>